<comment type="caution">
    <text evidence="2">The sequence shown here is derived from an EMBL/GenBank/DDBJ whole genome shotgun (WGS) entry which is preliminary data.</text>
</comment>
<proteinExistence type="predicted"/>
<keyword evidence="1" id="KW-0472">Membrane</keyword>
<dbReference type="AlphaFoldDB" id="A0A7J7JFI7"/>
<gene>
    <name evidence="2" type="ORF">EB796_017298</name>
</gene>
<sequence>MSQCLFLCQKSTSMKLKFTGFVFSAIQLQAFKFIFPLFTFAIPPHSDISTGGLLHGFQAMLSFLLTGYKLPLK</sequence>
<dbReference type="EMBL" id="VXIV02002585">
    <property type="protein sequence ID" value="KAF6024386.1"/>
    <property type="molecule type" value="Genomic_DNA"/>
</dbReference>
<evidence type="ECO:0000313" key="2">
    <source>
        <dbReference type="EMBL" id="KAF6024386.1"/>
    </source>
</evidence>
<dbReference type="Proteomes" id="UP000593567">
    <property type="component" value="Unassembled WGS sequence"/>
</dbReference>
<keyword evidence="3" id="KW-1185">Reference proteome</keyword>
<protein>
    <submittedName>
        <fullName evidence="2">Uncharacterized protein</fullName>
    </submittedName>
</protein>
<organism evidence="2 3">
    <name type="scientific">Bugula neritina</name>
    <name type="common">Brown bryozoan</name>
    <name type="synonym">Sertularia neritina</name>
    <dbReference type="NCBI Taxonomy" id="10212"/>
    <lineage>
        <taxon>Eukaryota</taxon>
        <taxon>Metazoa</taxon>
        <taxon>Spiralia</taxon>
        <taxon>Lophotrochozoa</taxon>
        <taxon>Bryozoa</taxon>
        <taxon>Gymnolaemata</taxon>
        <taxon>Cheilostomatida</taxon>
        <taxon>Flustrina</taxon>
        <taxon>Buguloidea</taxon>
        <taxon>Bugulidae</taxon>
        <taxon>Bugula</taxon>
    </lineage>
</organism>
<keyword evidence="1" id="KW-1133">Transmembrane helix</keyword>
<reference evidence="2" key="1">
    <citation type="submission" date="2020-06" db="EMBL/GenBank/DDBJ databases">
        <title>Draft genome of Bugula neritina, a colonial animal packing powerful symbionts and potential medicines.</title>
        <authorList>
            <person name="Rayko M."/>
        </authorList>
    </citation>
    <scope>NUCLEOTIDE SEQUENCE [LARGE SCALE GENOMIC DNA]</scope>
    <source>
        <strain evidence="2">Kwan_BN1</strain>
    </source>
</reference>
<keyword evidence="1" id="KW-0812">Transmembrane</keyword>
<name>A0A7J7JFI7_BUGNE</name>
<evidence type="ECO:0000256" key="1">
    <source>
        <dbReference type="SAM" id="Phobius"/>
    </source>
</evidence>
<accession>A0A7J7JFI7</accession>
<evidence type="ECO:0000313" key="3">
    <source>
        <dbReference type="Proteomes" id="UP000593567"/>
    </source>
</evidence>
<feature type="transmembrane region" description="Helical" evidence="1">
    <location>
        <begin position="21"/>
        <end position="42"/>
    </location>
</feature>